<dbReference type="AlphaFoldDB" id="A0A444YPZ0"/>
<sequence length="617" mass="67583">MPSQQPPPSSPASNCCFSSPTTPSPPLTTPRFPASLLAPATSSSAFVQRADPHNPPFFDGAFDFAFSARLDEALFPARFATEMDPRVRSGGSCVVAVASAGMISCGGRLAVVLISVHNTLMSSMSGESETVSFQASETQNTIQRILQSCSKLVEAGDIHESDSTISELVNFLDSLSDAALSDLNNEPAQNDAFDALTEIHQYICSPSLAQEAVDALSFELPKAVSKFAGISNRFLDKAISIIDQFLEKCGPRDMLSILCNTIGYSSNMTKAASYIVPPLSGLSKVFTSIKRRHFEQVQVAVPIILNVLKAVALDSDDADDAELESVFHRAVGIANSIYEVCNKLDGVSNEKLRALLGLYVLQCLDDLHNNQTKRWQAIGTLKHVLSFVNLPWELKKHTINFLLCITDGCVSGEYLGEHSEWSSYMPNIFTALQVLTDIPDTRRFDILKALITNTDSSSMIAIFIDIVRREMHMEVCNSTSVKEAPDSNNETHPDMPFWTPSVLELVELVLRPPRGGPPSLPDASDAVLSALNLYRFVLMTESTGKTNRTGVLSRSNLVKAYNEWLLPLRTLVSGIMTENKNDYDQLAVDTVCTLNPLEPVLYRCIELVEEKLKQSTT</sequence>
<evidence type="ECO:0000313" key="3">
    <source>
        <dbReference type="Proteomes" id="UP000289738"/>
    </source>
</evidence>
<accession>A0A444YPZ0</accession>
<reference evidence="2 3" key="1">
    <citation type="submission" date="2019-01" db="EMBL/GenBank/DDBJ databases">
        <title>Sequencing of cultivated peanut Arachis hypogaea provides insights into genome evolution and oil improvement.</title>
        <authorList>
            <person name="Chen X."/>
        </authorList>
    </citation>
    <scope>NUCLEOTIDE SEQUENCE [LARGE SCALE GENOMIC DNA]</scope>
    <source>
        <strain evidence="3">cv. Fuhuasheng</strain>
        <tissue evidence="2">Leaves</tissue>
    </source>
</reference>
<feature type="compositionally biased region" description="Pro residues" evidence="1">
    <location>
        <begin position="1"/>
        <end position="10"/>
    </location>
</feature>
<dbReference type="Pfam" id="PF08568">
    <property type="entry name" value="Kinetochor_Ybp2"/>
    <property type="match status" value="2"/>
</dbReference>
<protein>
    <recommendedName>
        <fullName evidence="4">Aberrant root formation protein</fullName>
    </recommendedName>
</protein>
<evidence type="ECO:0008006" key="4">
    <source>
        <dbReference type="Google" id="ProtNLM"/>
    </source>
</evidence>
<comment type="caution">
    <text evidence="2">The sequence shown here is derived from an EMBL/GenBank/DDBJ whole genome shotgun (WGS) entry which is preliminary data.</text>
</comment>
<dbReference type="PANTHER" id="PTHR15430">
    <property type="entry name" value="GLOMULIN"/>
    <property type="match status" value="1"/>
</dbReference>
<dbReference type="EMBL" id="SDMP01000016">
    <property type="protein sequence ID" value="RYR03975.1"/>
    <property type="molecule type" value="Genomic_DNA"/>
</dbReference>
<evidence type="ECO:0000256" key="1">
    <source>
        <dbReference type="SAM" id="MobiDB-lite"/>
    </source>
</evidence>
<dbReference type="InterPro" id="IPR019516">
    <property type="entry name" value="Glomulin/ALF4"/>
</dbReference>
<dbReference type="GO" id="GO:0055105">
    <property type="term" value="F:ubiquitin-protein transferase inhibitor activity"/>
    <property type="evidence" value="ECO:0007669"/>
    <property type="project" value="TreeGrafter"/>
</dbReference>
<gene>
    <name evidence="2" type="ORF">Ahy_B06g083467</name>
</gene>
<keyword evidence="3" id="KW-1185">Reference proteome</keyword>
<dbReference type="InterPro" id="IPR013877">
    <property type="entry name" value="YAP-bd/ALF4/Glomulin"/>
</dbReference>
<proteinExistence type="predicted"/>
<dbReference type="GO" id="GO:0005737">
    <property type="term" value="C:cytoplasm"/>
    <property type="evidence" value="ECO:0007669"/>
    <property type="project" value="TreeGrafter"/>
</dbReference>
<organism evidence="2 3">
    <name type="scientific">Arachis hypogaea</name>
    <name type="common">Peanut</name>
    <dbReference type="NCBI Taxonomy" id="3818"/>
    <lineage>
        <taxon>Eukaryota</taxon>
        <taxon>Viridiplantae</taxon>
        <taxon>Streptophyta</taxon>
        <taxon>Embryophyta</taxon>
        <taxon>Tracheophyta</taxon>
        <taxon>Spermatophyta</taxon>
        <taxon>Magnoliopsida</taxon>
        <taxon>eudicotyledons</taxon>
        <taxon>Gunneridae</taxon>
        <taxon>Pentapetalae</taxon>
        <taxon>rosids</taxon>
        <taxon>fabids</taxon>
        <taxon>Fabales</taxon>
        <taxon>Fabaceae</taxon>
        <taxon>Papilionoideae</taxon>
        <taxon>50 kb inversion clade</taxon>
        <taxon>dalbergioids sensu lato</taxon>
        <taxon>Dalbergieae</taxon>
        <taxon>Pterocarpus clade</taxon>
        <taxon>Arachis</taxon>
    </lineage>
</organism>
<dbReference type="PANTHER" id="PTHR15430:SF1">
    <property type="entry name" value="GLOMULIN"/>
    <property type="match status" value="1"/>
</dbReference>
<name>A0A444YPZ0_ARAHY</name>
<feature type="compositionally biased region" description="Low complexity" evidence="1">
    <location>
        <begin position="11"/>
        <end position="21"/>
    </location>
</feature>
<evidence type="ECO:0000313" key="2">
    <source>
        <dbReference type="EMBL" id="RYR03975.1"/>
    </source>
</evidence>
<dbReference type="Proteomes" id="UP000289738">
    <property type="component" value="Chromosome B06"/>
</dbReference>
<feature type="region of interest" description="Disordered" evidence="1">
    <location>
        <begin position="1"/>
        <end position="31"/>
    </location>
</feature>